<keyword evidence="1" id="KW-0472">Membrane</keyword>
<keyword evidence="1" id="KW-0812">Transmembrane</keyword>
<dbReference type="KEGG" id="lrr:N134_07585"/>
<dbReference type="PATRIC" id="fig|1358027.3.peg.1446"/>
<dbReference type="EMBL" id="CP006603">
    <property type="protein sequence ID" value="AGR65322.1"/>
    <property type="molecule type" value="Genomic_DNA"/>
</dbReference>
<feature type="transmembrane region" description="Helical" evidence="1">
    <location>
        <begin position="43"/>
        <end position="62"/>
    </location>
</feature>
<evidence type="ECO:0000313" key="3">
    <source>
        <dbReference type="Proteomes" id="UP000015085"/>
    </source>
</evidence>
<feature type="transmembrane region" description="Helical" evidence="1">
    <location>
        <begin position="314"/>
        <end position="343"/>
    </location>
</feature>
<keyword evidence="1" id="KW-1133">Transmembrane helix</keyword>
<name>S5NYM4_LIMRT</name>
<feature type="transmembrane region" description="Helical" evidence="1">
    <location>
        <begin position="109"/>
        <end position="134"/>
    </location>
</feature>
<feature type="transmembrane region" description="Helical" evidence="1">
    <location>
        <begin position="285"/>
        <end position="302"/>
    </location>
</feature>
<feature type="transmembrane region" description="Helical" evidence="1">
    <location>
        <begin position="12"/>
        <end position="31"/>
    </location>
</feature>
<evidence type="ECO:0000313" key="2">
    <source>
        <dbReference type="EMBL" id="AGR65322.1"/>
    </source>
</evidence>
<dbReference type="RefSeq" id="WP_020843229.1">
    <property type="nucleotide sequence ID" value="NC_021872.1"/>
</dbReference>
<feature type="transmembrane region" description="Helical" evidence="1">
    <location>
        <begin position="74"/>
        <end position="94"/>
    </location>
</feature>
<proteinExistence type="predicted"/>
<dbReference type="Proteomes" id="UP000015085">
    <property type="component" value="Chromosome"/>
</dbReference>
<sequence>MLKANKSNFFDTSKLIVLNILVYIGLLIRFPSVNENRVLNSTAYYQIYILIVIILINIMIQYCKYIQLSMLIKALNAICAVVYASVIVIGRAYIAKENLSLIWDSNQSILYALLSCISFSILLYFTFLTIYKFISKIQFSSVLLEITGKARLKLWGYIFLCFFILWFPYFIITNPGLAGNDGMHQINELFYQKTFDGYFTLTNHHPLFTTLIQGGLIKLGLILFHSINSGVLINSIFLNILTISCFSFLILTIIDFYGNKLGILTMMFFGLFPIFPLWANALDKTGYFNAILSLFLVSIINIDGGKRNKSSIALLIISGVLLGLIRNDGLIYILAVLIGSLTLKKKRNILISLASVVFLIVIIGKILVFSTKALPTEPMESLAIPMQQISRVVKYNPSSLTNSEKTTLNKFFHYSNMAKVYNPEFADPAKINSRWPYRQFVGTYKARKEKYDNQNFVKNKKKFLLTWIKIGENNKKLYFEAFVGENLFYIYPQNHPTIYFWMPGTSTNTLFVTKMFKNYKLNRPELFSKLVKNILIATNLPVLNLLFISFTWFFIWLIESLVIINTNKLQYLNLVFLGAAIIIVELLSPLSGYLRYSFPLIELVPILGLICFVKIKN</sequence>
<feature type="transmembrane region" description="Helical" evidence="1">
    <location>
        <begin position="154"/>
        <end position="172"/>
    </location>
</feature>
<feature type="transmembrane region" description="Helical" evidence="1">
    <location>
        <begin position="570"/>
        <end position="590"/>
    </location>
</feature>
<gene>
    <name evidence="2" type="ORF">N134_07585</name>
</gene>
<accession>S5NYM4</accession>
<reference evidence="2 3" key="1">
    <citation type="journal article" date="2014" name="Genome Announc.">
        <title>Complete Genome Sequences of Lactobacillus johnsonii Strain N6.2 and Lactobacillus reuteri Strain TD1.</title>
        <authorList>
            <person name="Leonard M.T."/>
            <person name="Valladares R.B."/>
            <person name="Ardissone A."/>
            <person name="Gonzalez C.F."/>
            <person name="Lorca G.L."/>
            <person name="Triplett E.W."/>
        </authorList>
    </citation>
    <scope>NUCLEOTIDE SEQUENCE [LARGE SCALE GENOMIC DNA]</scope>
    <source>
        <strain evidence="2 3">TD1</strain>
    </source>
</reference>
<dbReference type="Pfam" id="PF19484">
    <property type="entry name" value="DUF6020"/>
    <property type="match status" value="1"/>
</dbReference>
<feature type="transmembrane region" description="Helical" evidence="1">
    <location>
        <begin position="349"/>
        <end position="369"/>
    </location>
</feature>
<protein>
    <recommendedName>
        <fullName evidence="4">Glycosyltransferase RgtA/B/C/D-like domain-containing protein</fullName>
    </recommendedName>
</protein>
<organism evidence="2 3">
    <name type="scientific">Limosilactobacillus reuteri TD1</name>
    <dbReference type="NCBI Taxonomy" id="1358027"/>
    <lineage>
        <taxon>Bacteria</taxon>
        <taxon>Bacillati</taxon>
        <taxon>Bacillota</taxon>
        <taxon>Bacilli</taxon>
        <taxon>Lactobacillales</taxon>
        <taxon>Lactobacillaceae</taxon>
        <taxon>Limosilactobacillus</taxon>
    </lineage>
</organism>
<dbReference type="HOGENOM" id="CLU_025183_0_0_9"/>
<evidence type="ECO:0008006" key="4">
    <source>
        <dbReference type="Google" id="ProtNLM"/>
    </source>
</evidence>
<feature type="transmembrane region" description="Helical" evidence="1">
    <location>
        <begin position="231"/>
        <end position="254"/>
    </location>
</feature>
<dbReference type="AlphaFoldDB" id="S5NYM4"/>
<feature type="transmembrane region" description="Helical" evidence="1">
    <location>
        <begin position="596"/>
        <end position="615"/>
    </location>
</feature>
<feature type="transmembrane region" description="Helical" evidence="1">
    <location>
        <begin position="261"/>
        <end position="279"/>
    </location>
</feature>
<dbReference type="InterPro" id="IPR046062">
    <property type="entry name" value="DUF6020"/>
</dbReference>
<feature type="transmembrane region" description="Helical" evidence="1">
    <location>
        <begin position="536"/>
        <end position="558"/>
    </location>
</feature>
<evidence type="ECO:0000256" key="1">
    <source>
        <dbReference type="SAM" id="Phobius"/>
    </source>
</evidence>